<dbReference type="eggNOG" id="ENOG5033DAW">
    <property type="taxonomic scope" value="Bacteria"/>
</dbReference>
<name>Q5P284_AROAE</name>
<accession>Q5P284</accession>
<dbReference type="OrthoDB" id="331868at2"/>
<reference evidence="1 2" key="1">
    <citation type="journal article" date="2005" name="Arch. Microbiol.">
        <title>The genome sequence of an anaerobic aromatic-degrading denitrifying bacterium, strain EbN1.</title>
        <authorList>
            <person name="Rabus R."/>
            <person name="Kube M."/>
            <person name="Heider J."/>
            <person name="Beck A."/>
            <person name="Heitmann K."/>
            <person name="Widdel F."/>
            <person name="Reinhardt R."/>
        </authorList>
    </citation>
    <scope>NUCLEOTIDE SEQUENCE [LARGE SCALE GENOMIC DNA]</scope>
    <source>
        <strain evidence="1 2">EbN1</strain>
    </source>
</reference>
<dbReference type="InterPro" id="IPR032720">
    <property type="entry name" value="Cys_rich_CWC"/>
</dbReference>
<dbReference type="RefSeq" id="WP_011238266.1">
    <property type="nucleotide sequence ID" value="NC_006513.1"/>
</dbReference>
<evidence type="ECO:0008006" key="3">
    <source>
        <dbReference type="Google" id="ProtNLM"/>
    </source>
</evidence>
<dbReference type="KEGG" id="eba:ebD82"/>
<evidence type="ECO:0000313" key="2">
    <source>
        <dbReference type="Proteomes" id="UP000006552"/>
    </source>
</evidence>
<dbReference type="Proteomes" id="UP000006552">
    <property type="component" value="Chromosome"/>
</dbReference>
<dbReference type="AlphaFoldDB" id="Q5P284"/>
<evidence type="ECO:0000313" key="1">
    <source>
        <dbReference type="EMBL" id="CAI08580.1"/>
    </source>
</evidence>
<sequence>MSDITGNTIGNDVATNNCPRCGAAFTCGMEAGSPTCWCAALPPMEAIPDAGTGCYCPNCLKTLLLAARERPEVR</sequence>
<gene>
    <name evidence="1" type="ORF">ebD82</name>
</gene>
<protein>
    <recommendedName>
        <fullName evidence="3">Cysteine-rich CWC protein</fullName>
    </recommendedName>
</protein>
<organism evidence="1 2">
    <name type="scientific">Aromatoleum aromaticum (strain DSM 19018 / LMG 30748 / EbN1)</name>
    <name type="common">Azoarcus sp. (strain EbN1)</name>
    <dbReference type="NCBI Taxonomy" id="76114"/>
    <lineage>
        <taxon>Bacteria</taxon>
        <taxon>Pseudomonadati</taxon>
        <taxon>Pseudomonadota</taxon>
        <taxon>Betaproteobacteria</taxon>
        <taxon>Rhodocyclales</taxon>
        <taxon>Rhodocyclaceae</taxon>
        <taxon>Aromatoleum</taxon>
    </lineage>
</organism>
<dbReference type="HOGENOM" id="CLU_179324_1_0_4"/>
<dbReference type="EMBL" id="CR555306">
    <property type="protein sequence ID" value="CAI08580.1"/>
    <property type="molecule type" value="Genomic_DNA"/>
</dbReference>
<keyword evidence="2" id="KW-1185">Reference proteome</keyword>
<proteinExistence type="predicted"/>
<dbReference type="Pfam" id="PF14375">
    <property type="entry name" value="Cys_rich_CWC"/>
    <property type="match status" value="1"/>
</dbReference>